<keyword evidence="5 6" id="KW-0472">Membrane</keyword>
<gene>
    <name evidence="9" type="ORF">GWK08_06240</name>
</gene>
<keyword evidence="3 6" id="KW-0812">Transmembrane</keyword>
<comment type="subcellular location">
    <subcellularLocation>
        <location evidence="1">Cell membrane</location>
        <topology evidence="1">Multi-pass membrane protein</topology>
    </subcellularLocation>
</comment>
<evidence type="ECO:0000256" key="5">
    <source>
        <dbReference type="ARBA" id="ARBA00023136"/>
    </source>
</evidence>
<feature type="transmembrane region" description="Helical" evidence="6">
    <location>
        <begin position="722"/>
        <end position="741"/>
    </location>
</feature>
<dbReference type="Pfam" id="PF02687">
    <property type="entry name" value="FtsX"/>
    <property type="match status" value="2"/>
</dbReference>
<dbReference type="GO" id="GO:0022857">
    <property type="term" value="F:transmembrane transporter activity"/>
    <property type="evidence" value="ECO:0007669"/>
    <property type="project" value="TreeGrafter"/>
</dbReference>
<keyword evidence="10" id="KW-1185">Reference proteome</keyword>
<dbReference type="PANTHER" id="PTHR30572">
    <property type="entry name" value="MEMBRANE COMPONENT OF TRANSPORTER-RELATED"/>
    <property type="match status" value="1"/>
</dbReference>
<protein>
    <submittedName>
        <fullName evidence="9">FtsX-like permease family protein</fullName>
    </submittedName>
</protein>
<evidence type="ECO:0000313" key="10">
    <source>
        <dbReference type="Proteomes" id="UP000468581"/>
    </source>
</evidence>
<feature type="transmembrane region" description="Helical" evidence="6">
    <location>
        <begin position="20"/>
        <end position="41"/>
    </location>
</feature>
<dbReference type="PANTHER" id="PTHR30572:SF18">
    <property type="entry name" value="ABC-TYPE MACROLIDE FAMILY EXPORT SYSTEM PERMEASE COMPONENT 2"/>
    <property type="match status" value="1"/>
</dbReference>
<evidence type="ECO:0000259" key="7">
    <source>
        <dbReference type="Pfam" id="PF02687"/>
    </source>
</evidence>
<feature type="domain" description="ABC3 transporter permease C-terminal" evidence="7">
    <location>
        <begin position="292"/>
        <end position="404"/>
    </location>
</feature>
<evidence type="ECO:0000259" key="8">
    <source>
        <dbReference type="Pfam" id="PF12704"/>
    </source>
</evidence>
<dbReference type="Proteomes" id="UP000468581">
    <property type="component" value="Unassembled WGS sequence"/>
</dbReference>
<dbReference type="RefSeq" id="WP_163606033.1">
    <property type="nucleotide sequence ID" value="NZ_JAABOO010000001.1"/>
</dbReference>
<feature type="domain" description="ABC3 transporter permease C-terminal" evidence="7">
    <location>
        <begin position="674"/>
        <end position="786"/>
    </location>
</feature>
<dbReference type="Pfam" id="PF12704">
    <property type="entry name" value="MacB_PCD"/>
    <property type="match status" value="2"/>
</dbReference>
<evidence type="ECO:0000256" key="3">
    <source>
        <dbReference type="ARBA" id="ARBA00022692"/>
    </source>
</evidence>
<organism evidence="9 10">
    <name type="scientific">Leptobacterium flavescens</name>
    <dbReference type="NCBI Taxonomy" id="472055"/>
    <lineage>
        <taxon>Bacteria</taxon>
        <taxon>Pseudomonadati</taxon>
        <taxon>Bacteroidota</taxon>
        <taxon>Flavobacteriia</taxon>
        <taxon>Flavobacteriales</taxon>
        <taxon>Flavobacteriaceae</taxon>
        <taxon>Leptobacterium</taxon>
    </lineage>
</organism>
<evidence type="ECO:0000256" key="1">
    <source>
        <dbReference type="ARBA" id="ARBA00004651"/>
    </source>
</evidence>
<feature type="transmembrane region" description="Helical" evidence="6">
    <location>
        <begin position="423"/>
        <end position="446"/>
    </location>
</feature>
<evidence type="ECO:0000313" key="9">
    <source>
        <dbReference type="EMBL" id="NER13030.1"/>
    </source>
</evidence>
<feature type="domain" description="MacB-like periplasmic core" evidence="8">
    <location>
        <begin position="469"/>
        <end position="597"/>
    </location>
</feature>
<feature type="transmembrane region" description="Helical" evidence="6">
    <location>
        <begin position="756"/>
        <end position="774"/>
    </location>
</feature>
<feature type="domain" description="MacB-like periplasmic core" evidence="8">
    <location>
        <begin position="21"/>
        <end position="244"/>
    </location>
</feature>
<dbReference type="InterPro" id="IPR003838">
    <property type="entry name" value="ABC3_permease_C"/>
</dbReference>
<dbReference type="AlphaFoldDB" id="A0A6P0UKT5"/>
<comment type="caution">
    <text evidence="9">The sequence shown here is derived from an EMBL/GenBank/DDBJ whole genome shotgun (WGS) entry which is preliminary data.</text>
</comment>
<sequence length="793" mass="89294">MLKHSLILFIRNIKKNKSSFFINIIGLSTGLACVLLIYLWVNDELKVDGFHQKDDHLFQVMQNFERPDEIITTDYSPALLGQTLLNEFPEIEYVTSTNIIFQENQAKGILSGPDNFIDTQGMFATGDYFRVFSYPLIHGDKESVLNDVNGIVLSEELARKLFGTAENIIGKDLEWESEKLKKTFKVSGVFGNIPPNSTVRFDFVMNYDVLLDDNRGSREWNSDYAYTYLVLKEGTDIGNFNTKINGFLKPKHTSRAKSSLFVRQYSQKYLRGNYENGVQTGGRINYIRLFSVTALFILLIASVNFMTLSTAQASRKTKEIGIKKAIGMNRRGLIFQFLGESVLMAVLSCALAVLLVMLVLPQFNVITGKQLSFNIGPEGALSIAAIVLLTGFVSGIYPAFYLSGFKPARVLKGKLRTSVNELFVRKGLVVFQLSLSAIFIAGFLIIQKQINLIQTKNLGYDQENLISFERQGELDENDIDVFLSELRKIPGVAGASGIRGNIIKDVNLNLGYSWEGSTLQDEEIVFPSPQVNYDFIETLGMELKQGRTFSRTYGDEASKLVINEAAARMIAYEDPVGKYIKRGGEQMQIVGIVKDFHYNSLHQNIKPVFFRFDPGGRTTIVRIKAGMEKATIDRLREVYEKFHQKYPFDFRFMDQEYQRLYEAESRVSSLSRYFAALAIVISCLGLFGLAAFTAERRRKEIGIRKALGQSSTQVSLLLSEEFAKLVVISITIGLPIAYLLAQNWLSGFAYRIDLQLGYFLMAGIITLAITLFTVSTQAINAAYKNPVESLKEE</sequence>
<keyword evidence="2" id="KW-1003">Cell membrane</keyword>
<evidence type="ECO:0000256" key="4">
    <source>
        <dbReference type="ARBA" id="ARBA00022989"/>
    </source>
</evidence>
<dbReference type="InterPro" id="IPR025857">
    <property type="entry name" value="MacB_PCD"/>
</dbReference>
<feature type="transmembrane region" description="Helical" evidence="6">
    <location>
        <begin position="289"/>
        <end position="311"/>
    </location>
</feature>
<proteinExistence type="predicted"/>
<name>A0A6P0UKT5_9FLAO</name>
<evidence type="ECO:0000256" key="6">
    <source>
        <dbReference type="SAM" id="Phobius"/>
    </source>
</evidence>
<reference evidence="9 10" key="1">
    <citation type="submission" date="2020-01" db="EMBL/GenBank/DDBJ databases">
        <title>Leptobacterium flavescens.</title>
        <authorList>
            <person name="Wang G."/>
        </authorList>
    </citation>
    <scope>NUCLEOTIDE SEQUENCE [LARGE SCALE GENOMIC DNA]</scope>
    <source>
        <strain evidence="9 10">KCTC 22160</strain>
    </source>
</reference>
<dbReference type="EMBL" id="JAABOO010000001">
    <property type="protein sequence ID" value="NER13030.1"/>
    <property type="molecule type" value="Genomic_DNA"/>
</dbReference>
<feature type="transmembrane region" description="Helical" evidence="6">
    <location>
        <begin position="673"/>
        <end position="694"/>
    </location>
</feature>
<accession>A0A6P0UKT5</accession>
<evidence type="ECO:0000256" key="2">
    <source>
        <dbReference type="ARBA" id="ARBA00022475"/>
    </source>
</evidence>
<feature type="transmembrane region" description="Helical" evidence="6">
    <location>
        <begin position="380"/>
        <end position="402"/>
    </location>
</feature>
<keyword evidence="4 6" id="KW-1133">Transmembrane helix</keyword>
<dbReference type="GO" id="GO:0005886">
    <property type="term" value="C:plasma membrane"/>
    <property type="evidence" value="ECO:0007669"/>
    <property type="project" value="UniProtKB-SubCell"/>
</dbReference>
<feature type="transmembrane region" description="Helical" evidence="6">
    <location>
        <begin position="332"/>
        <end position="360"/>
    </location>
</feature>
<dbReference type="InterPro" id="IPR050250">
    <property type="entry name" value="Macrolide_Exporter_MacB"/>
</dbReference>
<dbReference type="PROSITE" id="PS51257">
    <property type="entry name" value="PROKAR_LIPOPROTEIN"/>
    <property type="match status" value="1"/>
</dbReference>